<dbReference type="InterPro" id="IPR051477">
    <property type="entry name" value="Expansin_CellWall"/>
</dbReference>
<accession>A0A4P9XSI3</accession>
<dbReference type="STRING" id="78915.A0A4P9XSI3"/>
<dbReference type="EMBL" id="KZ992541">
    <property type="protein sequence ID" value="RKP09104.1"/>
    <property type="molecule type" value="Genomic_DNA"/>
</dbReference>
<dbReference type="InterPro" id="IPR036908">
    <property type="entry name" value="RlpA-like_sf"/>
</dbReference>
<dbReference type="PANTHER" id="PTHR31836">
    <property type="match status" value="1"/>
</dbReference>
<dbReference type="AlphaFoldDB" id="A0A4P9XSI3"/>
<dbReference type="PANTHER" id="PTHR31836:SF21">
    <property type="entry name" value="EXPANSIN-LIKE PROTEIN 7"/>
    <property type="match status" value="1"/>
</dbReference>
<evidence type="ECO:0000313" key="4">
    <source>
        <dbReference type="EMBL" id="RKP09104.1"/>
    </source>
</evidence>
<evidence type="ECO:0000256" key="2">
    <source>
        <dbReference type="SAM" id="SignalP"/>
    </source>
</evidence>
<organism evidence="4 5">
    <name type="scientific">Thamnocephalis sphaerospora</name>
    <dbReference type="NCBI Taxonomy" id="78915"/>
    <lineage>
        <taxon>Eukaryota</taxon>
        <taxon>Fungi</taxon>
        <taxon>Fungi incertae sedis</taxon>
        <taxon>Zoopagomycota</taxon>
        <taxon>Zoopagomycotina</taxon>
        <taxon>Zoopagomycetes</taxon>
        <taxon>Zoopagales</taxon>
        <taxon>Sigmoideomycetaceae</taxon>
        <taxon>Thamnocephalis</taxon>
    </lineage>
</organism>
<feature type="signal peptide" evidence="2">
    <location>
        <begin position="1"/>
        <end position="24"/>
    </location>
</feature>
<keyword evidence="5" id="KW-1185">Reference proteome</keyword>
<feature type="chain" id="PRO_5020593374" evidence="2">
    <location>
        <begin position="25"/>
        <end position="132"/>
    </location>
</feature>
<dbReference type="SUPFAM" id="SSF50685">
    <property type="entry name" value="Barwin-like endoglucanases"/>
    <property type="match status" value="1"/>
</dbReference>
<dbReference type="InterPro" id="IPR009009">
    <property type="entry name" value="RlpA-like_DPBB"/>
</dbReference>
<dbReference type="Gene3D" id="2.40.40.10">
    <property type="entry name" value="RlpA-like domain"/>
    <property type="match status" value="1"/>
</dbReference>
<gene>
    <name evidence="4" type="ORF">THASP1DRAFT_14696</name>
</gene>
<protein>
    <submittedName>
        <fullName evidence="4">Rare lipo protein A</fullName>
    </submittedName>
</protein>
<evidence type="ECO:0000313" key="5">
    <source>
        <dbReference type="Proteomes" id="UP000271241"/>
    </source>
</evidence>
<reference evidence="5" key="1">
    <citation type="journal article" date="2018" name="Nat. Microbiol.">
        <title>Leveraging single-cell genomics to expand the fungal tree of life.</title>
        <authorList>
            <person name="Ahrendt S.R."/>
            <person name="Quandt C.A."/>
            <person name="Ciobanu D."/>
            <person name="Clum A."/>
            <person name="Salamov A."/>
            <person name="Andreopoulos B."/>
            <person name="Cheng J.F."/>
            <person name="Woyke T."/>
            <person name="Pelin A."/>
            <person name="Henrissat B."/>
            <person name="Reynolds N.K."/>
            <person name="Benny G.L."/>
            <person name="Smith M.E."/>
            <person name="James T.Y."/>
            <person name="Grigoriev I.V."/>
        </authorList>
    </citation>
    <scope>NUCLEOTIDE SEQUENCE [LARGE SCALE GENOMIC DNA]</scope>
    <source>
        <strain evidence="5">RSA 1356</strain>
    </source>
</reference>
<dbReference type="CDD" id="cd22191">
    <property type="entry name" value="DPBB_RlpA_EXP_N-like"/>
    <property type="match status" value="1"/>
</dbReference>
<sequence>MRLSAALLLFAASLASLTPQNAEATAVSLRRRGDGTYYDIEAGLTACGERHTNKQLYAAVASSWFTKSNPNRDPICKKCALVKGPKGQVKVRINDKCPECSRDSIDLTPAAFDKIAKRKDGRVKITWSFTAC</sequence>
<evidence type="ECO:0000259" key="3">
    <source>
        <dbReference type="Pfam" id="PF03330"/>
    </source>
</evidence>
<dbReference type="Proteomes" id="UP000271241">
    <property type="component" value="Unassembled WGS sequence"/>
</dbReference>
<feature type="domain" description="RlpA-like protein double-psi beta-barrel" evidence="3">
    <location>
        <begin position="33"/>
        <end position="126"/>
    </location>
</feature>
<evidence type="ECO:0000256" key="1">
    <source>
        <dbReference type="ARBA" id="ARBA00022729"/>
    </source>
</evidence>
<name>A0A4P9XSI3_9FUNG</name>
<dbReference type="Pfam" id="PF03330">
    <property type="entry name" value="DPBB_1"/>
    <property type="match status" value="1"/>
</dbReference>
<proteinExistence type="predicted"/>
<dbReference type="OrthoDB" id="406505at2759"/>
<keyword evidence="1 2" id="KW-0732">Signal</keyword>